<evidence type="ECO:0000313" key="5">
    <source>
        <dbReference type="EMBL" id="MDY0874409.1"/>
    </source>
</evidence>
<dbReference type="InterPro" id="IPR036390">
    <property type="entry name" value="WH_DNA-bd_sf"/>
</dbReference>
<reference evidence="5 6" key="1">
    <citation type="journal article" date="2013" name="Antonie Van Leeuwenhoek">
        <title>Dongia rigui sp. nov., isolated from freshwater of a large wetland in Korea.</title>
        <authorList>
            <person name="Baik K.S."/>
            <person name="Hwang Y.M."/>
            <person name="Choi J.S."/>
            <person name="Kwon J."/>
            <person name="Seong C.N."/>
        </authorList>
    </citation>
    <scope>NUCLEOTIDE SEQUENCE [LARGE SCALE GENOMIC DNA]</scope>
    <source>
        <strain evidence="5 6">04SU4-P</strain>
    </source>
</reference>
<dbReference type="Gene3D" id="1.10.10.10">
    <property type="entry name" value="Winged helix-like DNA-binding domain superfamily/Winged helix DNA-binding domain"/>
    <property type="match status" value="1"/>
</dbReference>
<evidence type="ECO:0000256" key="2">
    <source>
        <dbReference type="ARBA" id="ARBA00023163"/>
    </source>
</evidence>
<name>A0ABU5E479_9PROT</name>
<accession>A0ABU5E479</accession>
<dbReference type="PANTHER" id="PTHR30363:SF44">
    <property type="entry name" value="AGA OPERON TRANSCRIPTIONAL REPRESSOR-RELATED"/>
    <property type="match status" value="1"/>
</dbReference>
<dbReference type="Gene3D" id="3.40.50.1360">
    <property type="match status" value="1"/>
</dbReference>
<dbReference type="SUPFAM" id="SSF100950">
    <property type="entry name" value="NagB/RpiA/CoA transferase-like"/>
    <property type="match status" value="1"/>
</dbReference>
<dbReference type="SMART" id="SM00420">
    <property type="entry name" value="HTH_DEOR"/>
    <property type="match status" value="1"/>
</dbReference>
<keyword evidence="5" id="KW-0238">DNA-binding</keyword>
<dbReference type="Pfam" id="PF08220">
    <property type="entry name" value="HTH_DeoR"/>
    <property type="match status" value="1"/>
</dbReference>
<protein>
    <submittedName>
        <fullName evidence="5">DeoR/GlpR family DNA-binding transcription regulator</fullName>
    </submittedName>
</protein>
<evidence type="ECO:0000259" key="4">
    <source>
        <dbReference type="PROSITE" id="PS51000"/>
    </source>
</evidence>
<feature type="domain" description="HTH deoR-type" evidence="4">
    <location>
        <begin position="22"/>
        <end position="77"/>
    </location>
</feature>
<feature type="region of interest" description="Disordered" evidence="3">
    <location>
        <begin position="1"/>
        <end position="22"/>
    </location>
</feature>
<dbReference type="PROSITE" id="PS51000">
    <property type="entry name" value="HTH_DEOR_2"/>
    <property type="match status" value="1"/>
</dbReference>
<sequence length="277" mass="29645">MTAETLDDDISALPQGTESSASDARREQLLSFIQTHEFVRIYDLARQFSVSEVTIRSDVDILARRGGIRRVRGGAMRVVEAVPEVDYEARVSSYLPEKRLIGQAAAAMLSSGDSLILDVGTTAMAIAHAIADREDLINLTIFTPGLNIALALERAIPRVEVIVTGGTLRPQQHSLVGPVSTLILERIRASFAFIGCNGVDPSFGIMGLSLPDAALKQAILKASRLGIVVTDASKFTQTSLVRVCGFEDVDMIMTAGAPDPSAVAAVRESGVELRILN</sequence>
<dbReference type="SUPFAM" id="SSF46785">
    <property type="entry name" value="Winged helix' DNA-binding domain"/>
    <property type="match status" value="1"/>
</dbReference>
<dbReference type="RefSeq" id="WP_320502876.1">
    <property type="nucleotide sequence ID" value="NZ_JAXCLX010000004.1"/>
</dbReference>
<dbReference type="EMBL" id="JAXCLX010000004">
    <property type="protein sequence ID" value="MDY0874409.1"/>
    <property type="molecule type" value="Genomic_DNA"/>
</dbReference>
<dbReference type="Pfam" id="PF00455">
    <property type="entry name" value="DeoRC"/>
    <property type="match status" value="1"/>
</dbReference>
<dbReference type="InterPro" id="IPR001034">
    <property type="entry name" value="DeoR_HTH"/>
</dbReference>
<dbReference type="SMART" id="SM01134">
    <property type="entry name" value="DeoRC"/>
    <property type="match status" value="1"/>
</dbReference>
<dbReference type="InterPro" id="IPR037171">
    <property type="entry name" value="NagB/RpiA_transferase-like"/>
</dbReference>
<dbReference type="InterPro" id="IPR050313">
    <property type="entry name" value="Carb_Metab_HTH_regulators"/>
</dbReference>
<comment type="caution">
    <text evidence="5">The sequence shown here is derived from an EMBL/GenBank/DDBJ whole genome shotgun (WGS) entry which is preliminary data.</text>
</comment>
<dbReference type="InterPro" id="IPR014036">
    <property type="entry name" value="DeoR-like_C"/>
</dbReference>
<keyword evidence="2" id="KW-0804">Transcription</keyword>
<evidence type="ECO:0000256" key="1">
    <source>
        <dbReference type="ARBA" id="ARBA00023015"/>
    </source>
</evidence>
<feature type="compositionally biased region" description="Acidic residues" evidence="3">
    <location>
        <begin position="1"/>
        <end position="10"/>
    </location>
</feature>
<gene>
    <name evidence="5" type="ORF">SMD31_20890</name>
</gene>
<dbReference type="PANTHER" id="PTHR30363">
    <property type="entry name" value="HTH-TYPE TRANSCRIPTIONAL REGULATOR SRLR-RELATED"/>
    <property type="match status" value="1"/>
</dbReference>
<dbReference type="InterPro" id="IPR036388">
    <property type="entry name" value="WH-like_DNA-bd_sf"/>
</dbReference>
<evidence type="ECO:0000313" key="6">
    <source>
        <dbReference type="Proteomes" id="UP001271769"/>
    </source>
</evidence>
<dbReference type="GO" id="GO:0003677">
    <property type="term" value="F:DNA binding"/>
    <property type="evidence" value="ECO:0007669"/>
    <property type="project" value="UniProtKB-KW"/>
</dbReference>
<keyword evidence="1" id="KW-0805">Transcription regulation</keyword>
<dbReference type="Proteomes" id="UP001271769">
    <property type="component" value="Unassembled WGS sequence"/>
</dbReference>
<organism evidence="5 6">
    <name type="scientific">Dongia rigui</name>
    <dbReference type="NCBI Taxonomy" id="940149"/>
    <lineage>
        <taxon>Bacteria</taxon>
        <taxon>Pseudomonadati</taxon>
        <taxon>Pseudomonadota</taxon>
        <taxon>Alphaproteobacteria</taxon>
        <taxon>Rhodospirillales</taxon>
        <taxon>Dongiaceae</taxon>
        <taxon>Dongia</taxon>
    </lineage>
</organism>
<proteinExistence type="predicted"/>
<evidence type="ECO:0000256" key="3">
    <source>
        <dbReference type="SAM" id="MobiDB-lite"/>
    </source>
</evidence>
<keyword evidence="6" id="KW-1185">Reference proteome</keyword>